<dbReference type="EMBL" id="LAZR01000116">
    <property type="protein sequence ID" value="KKN89806.1"/>
    <property type="molecule type" value="Genomic_DNA"/>
</dbReference>
<feature type="transmembrane region" description="Helical" evidence="1">
    <location>
        <begin position="16"/>
        <end position="36"/>
    </location>
</feature>
<evidence type="ECO:0000256" key="1">
    <source>
        <dbReference type="SAM" id="Phobius"/>
    </source>
</evidence>
<name>A0A0F9WU20_9ZZZZ</name>
<keyword evidence="1" id="KW-1133">Transmembrane helix</keyword>
<keyword evidence="1" id="KW-0472">Membrane</keyword>
<organism evidence="2">
    <name type="scientific">marine sediment metagenome</name>
    <dbReference type="NCBI Taxonomy" id="412755"/>
    <lineage>
        <taxon>unclassified sequences</taxon>
        <taxon>metagenomes</taxon>
        <taxon>ecological metagenomes</taxon>
    </lineage>
</organism>
<sequence length="102" mass="11201">MKTLPEILTKFTSRKFLATAAVEVGLLVAMFAPEYGDQVTEVIVRVGTIVGMVAVAIGYVVVEGRIDKERTSLDVFEIEAERLTETLNQGIELGRQEAEKNS</sequence>
<gene>
    <name evidence="2" type="ORF">LCGC14_0236540</name>
</gene>
<proteinExistence type="predicted"/>
<protein>
    <submittedName>
        <fullName evidence="2">Uncharacterized protein</fullName>
    </submittedName>
</protein>
<accession>A0A0F9WU20</accession>
<dbReference type="AlphaFoldDB" id="A0A0F9WU20"/>
<comment type="caution">
    <text evidence="2">The sequence shown here is derived from an EMBL/GenBank/DDBJ whole genome shotgun (WGS) entry which is preliminary data.</text>
</comment>
<evidence type="ECO:0000313" key="2">
    <source>
        <dbReference type="EMBL" id="KKN89806.1"/>
    </source>
</evidence>
<reference evidence="2" key="1">
    <citation type="journal article" date="2015" name="Nature">
        <title>Complex archaea that bridge the gap between prokaryotes and eukaryotes.</title>
        <authorList>
            <person name="Spang A."/>
            <person name="Saw J.H."/>
            <person name="Jorgensen S.L."/>
            <person name="Zaremba-Niedzwiedzka K."/>
            <person name="Martijn J."/>
            <person name="Lind A.E."/>
            <person name="van Eijk R."/>
            <person name="Schleper C."/>
            <person name="Guy L."/>
            <person name="Ettema T.J."/>
        </authorList>
    </citation>
    <scope>NUCLEOTIDE SEQUENCE</scope>
</reference>
<keyword evidence="1" id="KW-0812">Transmembrane</keyword>
<feature type="transmembrane region" description="Helical" evidence="1">
    <location>
        <begin position="42"/>
        <end position="62"/>
    </location>
</feature>